<evidence type="ECO:0000256" key="1">
    <source>
        <dbReference type="SAM" id="MobiDB-lite"/>
    </source>
</evidence>
<organism evidence="2 3">
    <name type="scientific">Dendrothele bispora (strain CBS 962.96)</name>
    <dbReference type="NCBI Taxonomy" id="1314807"/>
    <lineage>
        <taxon>Eukaryota</taxon>
        <taxon>Fungi</taxon>
        <taxon>Dikarya</taxon>
        <taxon>Basidiomycota</taxon>
        <taxon>Agaricomycotina</taxon>
        <taxon>Agaricomycetes</taxon>
        <taxon>Agaricomycetidae</taxon>
        <taxon>Agaricales</taxon>
        <taxon>Agaricales incertae sedis</taxon>
        <taxon>Dendrothele</taxon>
    </lineage>
</organism>
<feature type="region of interest" description="Disordered" evidence="1">
    <location>
        <begin position="93"/>
        <end position="115"/>
    </location>
</feature>
<evidence type="ECO:0000313" key="2">
    <source>
        <dbReference type="EMBL" id="THV02550.1"/>
    </source>
</evidence>
<accession>A0A4S8MII3</accession>
<dbReference type="Proteomes" id="UP000297245">
    <property type="component" value="Unassembled WGS sequence"/>
</dbReference>
<reference evidence="2 3" key="1">
    <citation type="journal article" date="2019" name="Nat. Ecol. Evol.">
        <title>Megaphylogeny resolves global patterns of mushroom evolution.</title>
        <authorList>
            <person name="Varga T."/>
            <person name="Krizsan K."/>
            <person name="Foldi C."/>
            <person name="Dima B."/>
            <person name="Sanchez-Garcia M."/>
            <person name="Sanchez-Ramirez S."/>
            <person name="Szollosi G.J."/>
            <person name="Szarkandi J.G."/>
            <person name="Papp V."/>
            <person name="Albert L."/>
            <person name="Andreopoulos W."/>
            <person name="Angelini C."/>
            <person name="Antonin V."/>
            <person name="Barry K.W."/>
            <person name="Bougher N.L."/>
            <person name="Buchanan P."/>
            <person name="Buyck B."/>
            <person name="Bense V."/>
            <person name="Catcheside P."/>
            <person name="Chovatia M."/>
            <person name="Cooper J."/>
            <person name="Damon W."/>
            <person name="Desjardin D."/>
            <person name="Finy P."/>
            <person name="Geml J."/>
            <person name="Haridas S."/>
            <person name="Hughes K."/>
            <person name="Justo A."/>
            <person name="Karasinski D."/>
            <person name="Kautmanova I."/>
            <person name="Kiss B."/>
            <person name="Kocsube S."/>
            <person name="Kotiranta H."/>
            <person name="LaButti K.M."/>
            <person name="Lechner B.E."/>
            <person name="Liimatainen K."/>
            <person name="Lipzen A."/>
            <person name="Lukacs Z."/>
            <person name="Mihaltcheva S."/>
            <person name="Morgado L.N."/>
            <person name="Niskanen T."/>
            <person name="Noordeloos M.E."/>
            <person name="Ohm R.A."/>
            <person name="Ortiz-Santana B."/>
            <person name="Ovrebo C."/>
            <person name="Racz N."/>
            <person name="Riley R."/>
            <person name="Savchenko A."/>
            <person name="Shiryaev A."/>
            <person name="Soop K."/>
            <person name="Spirin V."/>
            <person name="Szebenyi C."/>
            <person name="Tomsovsky M."/>
            <person name="Tulloss R.E."/>
            <person name="Uehling J."/>
            <person name="Grigoriev I.V."/>
            <person name="Vagvolgyi C."/>
            <person name="Papp T."/>
            <person name="Martin F.M."/>
            <person name="Miettinen O."/>
            <person name="Hibbett D.S."/>
            <person name="Nagy L.G."/>
        </authorList>
    </citation>
    <scope>NUCLEOTIDE SEQUENCE [LARGE SCALE GENOMIC DNA]</scope>
    <source>
        <strain evidence="2 3">CBS 962.96</strain>
    </source>
</reference>
<evidence type="ECO:0000313" key="3">
    <source>
        <dbReference type="Proteomes" id="UP000297245"/>
    </source>
</evidence>
<proteinExistence type="predicted"/>
<name>A0A4S8MII3_DENBC</name>
<dbReference type="EMBL" id="ML179076">
    <property type="protein sequence ID" value="THV02550.1"/>
    <property type="molecule type" value="Genomic_DNA"/>
</dbReference>
<sequence>MPPNELRPYKANIFGLDKARRDCRFEMIKIVREVDAVAEDPKVACDPDRTWQYLSPSIFRMLLPVRTLIFRLFRHLVLIRFLSRLSETSTKRRLHKKLQKKLSLRRKQLQKPRKH</sequence>
<dbReference type="OrthoDB" id="3231004at2759"/>
<keyword evidence="3" id="KW-1185">Reference proteome</keyword>
<gene>
    <name evidence="2" type="ORF">K435DRAFT_653155</name>
</gene>
<protein>
    <submittedName>
        <fullName evidence="2">Uncharacterized protein</fullName>
    </submittedName>
</protein>
<dbReference type="AlphaFoldDB" id="A0A4S8MII3"/>